<name>A0A2R6RQB9_9APHY</name>
<dbReference type="AlphaFoldDB" id="A0A2R6RQB9"/>
<proteinExistence type="predicted"/>
<accession>A0A2R6RQB9</accession>
<evidence type="ECO:0000313" key="2">
    <source>
        <dbReference type="Proteomes" id="UP000186601"/>
    </source>
</evidence>
<keyword evidence="2" id="KW-1185">Reference proteome</keyword>
<sequence>MGWAFGWPLPLKETAKRARQIGLAKKSWDDKRAREEMIMEIVRLDDSDLVQFVACQVDNTIMCIVALCVDEDAETAEEAEINNLPPRKIAARIGDLLDADRELQWYKDFD</sequence>
<dbReference type="Proteomes" id="UP000186601">
    <property type="component" value="Unassembled WGS sequence"/>
</dbReference>
<dbReference type="EMBL" id="MLYV02000185">
    <property type="protein sequence ID" value="PSS32206.1"/>
    <property type="molecule type" value="Genomic_DNA"/>
</dbReference>
<gene>
    <name evidence="1" type="ORF">PHLCEN_2v2017</name>
</gene>
<organism evidence="1 2">
    <name type="scientific">Hermanssonia centrifuga</name>
    <dbReference type="NCBI Taxonomy" id="98765"/>
    <lineage>
        <taxon>Eukaryota</taxon>
        <taxon>Fungi</taxon>
        <taxon>Dikarya</taxon>
        <taxon>Basidiomycota</taxon>
        <taxon>Agaricomycotina</taxon>
        <taxon>Agaricomycetes</taxon>
        <taxon>Polyporales</taxon>
        <taxon>Meruliaceae</taxon>
        <taxon>Hermanssonia</taxon>
    </lineage>
</organism>
<comment type="caution">
    <text evidence="1">The sequence shown here is derived from an EMBL/GenBank/DDBJ whole genome shotgun (WGS) entry which is preliminary data.</text>
</comment>
<protein>
    <submittedName>
        <fullName evidence="1">Uncharacterized protein</fullName>
    </submittedName>
</protein>
<reference evidence="1 2" key="1">
    <citation type="submission" date="2018-02" db="EMBL/GenBank/DDBJ databases">
        <title>Genome sequence of the basidiomycete white-rot fungus Phlebia centrifuga.</title>
        <authorList>
            <person name="Granchi Z."/>
            <person name="Peng M."/>
            <person name="de Vries R.P."/>
            <person name="Hilden K."/>
            <person name="Makela M.R."/>
            <person name="Grigoriev I."/>
            <person name="Riley R."/>
        </authorList>
    </citation>
    <scope>NUCLEOTIDE SEQUENCE [LARGE SCALE GENOMIC DNA]</scope>
    <source>
        <strain evidence="1 2">FBCC195</strain>
    </source>
</reference>
<evidence type="ECO:0000313" key="1">
    <source>
        <dbReference type="EMBL" id="PSS32206.1"/>
    </source>
</evidence>